<organism evidence="2 3">
    <name type="scientific">Favolaschia claudopus</name>
    <dbReference type="NCBI Taxonomy" id="2862362"/>
    <lineage>
        <taxon>Eukaryota</taxon>
        <taxon>Fungi</taxon>
        <taxon>Dikarya</taxon>
        <taxon>Basidiomycota</taxon>
        <taxon>Agaricomycotina</taxon>
        <taxon>Agaricomycetes</taxon>
        <taxon>Agaricomycetidae</taxon>
        <taxon>Agaricales</taxon>
        <taxon>Marasmiineae</taxon>
        <taxon>Mycenaceae</taxon>
        <taxon>Favolaschia</taxon>
    </lineage>
</organism>
<comment type="caution">
    <text evidence="2">The sequence shown here is derived from an EMBL/GenBank/DDBJ whole genome shotgun (WGS) entry which is preliminary data.</text>
</comment>
<accession>A0AAW0C848</accession>
<reference evidence="2 3" key="1">
    <citation type="journal article" date="2024" name="J Genomics">
        <title>Draft genome sequencing and assembly of Favolaschia claudopus CIRM-BRFM 2984 isolated from oak limbs.</title>
        <authorList>
            <person name="Navarro D."/>
            <person name="Drula E."/>
            <person name="Chaduli D."/>
            <person name="Cazenave R."/>
            <person name="Ahrendt S."/>
            <person name="Wang J."/>
            <person name="Lipzen A."/>
            <person name="Daum C."/>
            <person name="Barry K."/>
            <person name="Grigoriev I.V."/>
            <person name="Favel A."/>
            <person name="Rosso M.N."/>
            <person name="Martin F."/>
        </authorList>
    </citation>
    <scope>NUCLEOTIDE SEQUENCE [LARGE SCALE GENOMIC DNA]</scope>
    <source>
        <strain evidence="2 3">CIRM-BRFM 2984</strain>
    </source>
</reference>
<gene>
    <name evidence="2" type="ORF">R3P38DRAFT_2772512</name>
</gene>
<keyword evidence="3" id="KW-1185">Reference proteome</keyword>
<evidence type="ECO:0000313" key="2">
    <source>
        <dbReference type="EMBL" id="KAK7034468.1"/>
    </source>
</evidence>
<feature type="region of interest" description="Disordered" evidence="1">
    <location>
        <begin position="33"/>
        <end position="54"/>
    </location>
</feature>
<dbReference type="Proteomes" id="UP001362999">
    <property type="component" value="Unassembled WGS sequence"/>
</dbReference>
<dbReference type="AlphaFoldDB" id="A0AAW0C848"/>
<proteinExistence type="predicted"/>
<protein>
    <submittedName>
        <fullName evidence="2">Uncharacterized protein</fullName>
    </submittedName>
</protein>
<name>A0AAW0C848_9AGAR</name>
<evidence type="ECO:0000313" key="3">
    <source>
        <dbReference type="Proteomes" id="UP001362999"/>
    </source>
</evidence>
<sequence>MYVVVGHGWRERKRLGERLGRLYVIKHFKGVRAGEAGTPGRGGGSAERPDKKKDDLFCFGRGWVCGAMGWGVGWFKTEISFTKHHREVFHRVRGWFPEKGL</sequence>
<evidence type="ECO:0000256" key="1">
    <source>
        <dbReference type="SAM" id="MobiDB-lite"/>
    </source>
</evidence>
<dbReference type="EMBL" id="JAWWNJ010000021">
    <property type="protein sequence ID" value="KAK7034468.1"/>
    <property type="molecule type" value="Genomic_DNA"/>
</dbReference>